<evidence type="ECO:0000256" key="2">
    <source>
        <dbReference type="ARBA" id="ARBA00022692"/>
    </source>
</evidence>
<dbReference type="PANTHER" id="PTHR33048">
    <property type="entry name" value="PTH11-LIKE INTEGRAL MEMBRANE PROTEIN (AFU_ORTHOLOGUE AFUA_5G11245)"/>
    <property type="match status" value="1"/>
</dbReference>
<keyword evidence="2 6" id="KW-0812">Transmembrane</keyword>
<evidence type="ECO:0000259" key="7">
    <source>
        <dbReference type="Pfam" id="PF20684"/>
    </source>
</evidence>
<evidence type="ECO:0000256" key="3">
    <source>
        <dbReference type="ARBA" id="ARBA00022989"/>
    </source>
</evidence>
<dbReference type="EMBL" id="FWEW01000140">
    <property type="protein sequence ID" value="SLM33860.1"/>
    <property type="molecule type" value="Genomic_DNA"/>
</dbReference>
<keyword evidence="9" id="KW-1185">Reference proteome</keyword>
<sequence>MAASSEADSGQSLRGFDIAMIIIPTVAVALRFWSRVLSGHASKDRVFWWDDWTALMALPFSIAACSLHIYAISLGLGKHAGKLPHQNIEQMLKVLWASYFMGDAGISLPKASVLFMYSRVFTTRNRAFRYGFWLGQTLNFLAWIAAITRCLLFCTPVDKYWKTNGPGFCRSADSLYIGSAVPNVAIDLYILILPLPILLGLSLKRARKFLIVGVFLCGYLVIAISLGRLVTSLTYGKRLDEDFTYNGIPLIFWVAAEPPVSIFGCCLPPIFYLVRRCVRDGPASLFRATATSQPQFPRASQRSLSNYRLQPSDHSLEPIRGSFSTSGKADLYKGPENRYDASATKASSNSDDINVVGDIEAPAIVVRKEVHVHSEAQV</sequence>
<evidence type="ECO:0000313" key="9">
    <source>
        <dbReference type="Proteomes" id="UP000192927"/>
    </source>
</evidence>
<evidence type="ECO:0000256" key="4">
    <source>
        <dbReference type="ARBA" id="ARBA00023136"/>
    </source>
</evidence>
<feature type="transmembrane region" description="Helical" evidence="6">
    <location>
        <begin position="96"/>
        <end position="118"/>
    </location>
</feature>
<keyword evidence="3 6" id="KW-1133">Transmembrane helix</keyword>
<dbReference type="GO" id="GO:0016020">
    <property type="term" value="C:membrane"/>
    <property type="evidence" value="ECO:0007669"/>
    <property type="project" value="UniProtKB-SubCell"/>
</dbReference>
<dbReference type="PANTHER" id="PTHR33048:SF47">
    <property type="entry name" value="INTEGRAL MEMBRANE PROTEIN-RELATED"/>
    <property type="match status" value="1"/>
</dbReference>
<organism evidence="8 9">
    <name type="scientific">Lasallia pustulata</name>
    <dbReference type="NCBI Taxonomy" id="136370"/>
    <lineage>
        <taxon>Eukaryota</taxon>
        <taxon>Fungi</taxon>
        <taxon>Dikarya</taxon>
        <taxon>Ascomycota</taxon>
        <taxon>Pezizomycotina</taxon>
        <taxon>Lecanoromycetes</taxon>
        <taxon>OSLEUM clade</taxon>
        <taxon>Umbilicariomycetidae</taxon>
        <taxon>Umbilicariales</taxon>
        <taxon>Umbilicariaceae</taxon>
        <taxon>Lasallia</taxon>
    </lineage>
</organism>
<feature type="transmembrane region" description="Helical" evidence="6">
    <location>
        <begin position="174"/>
        <end position="197"/>
    </location>
</feature>
<feature type="transmembrane region" description="Helical" evidence="6">
    <location>
        <begin position="12"/>
        <end position="33"/>
    </location>
</feature>
<accession>A0A1W5CSU5</accession>
<feature type="transmembrane region" description="Helical" evidence="6">
    <location>
        <begin position="130"/>
        <end position="154"/>
    </location>
</feature>
<protein>
    <recommendedName>
        <fullName evidence="7">Rhodopsin domain-containing protein</fullName>
    </recommendedName>
</protein>
<proteinExistence type="inferred from homology"/>
<dbReference type="InterPro" id="IPR049326">
    <property type="entry name" value="Rhodopsin_dom_fungi"/>
</dbReference>
<dbReference type="InterPro" id="IPR052337">
    <property type="entry name" value="SAT4-like"/>
</dbReference>
<feature type="transmembrane region" description="Helical" evidence="6">
    <location>
        <begin position="54"/>
        <end position="76"/>
    </location>
</feature>
<feature type="domain" description="Rhodopsin" evidence="7">
    <location>
        <begin position="30"/>
        <end position="275"/>
    </location>
</feature>
<evidence type="ECO:0000313" key="8">
    <source>
        <dbReference type="EMBL" id="SLM33860.1"/>
    </source>
</evidence>
<dbReference type="AlphaFoldDB" id="A0A1W5CSU5"/>
<evidence type="ECO:0000256" key="1">
    <source>
        <dbReference type="ARBA" id="ARBA00004141"/>
    </source>
</evidence>
<reference evidence="9" key="1">
    <citation type="submission" date="2017-03" db="EMBL/GenBank/DDBJ databases">
        <authorList>
            <person name="Sharma R."/>
            <person name="Thines M."/>
        </authorList>
    </citation>
    <scope>NUCLEOTIDE SEQUENCE [LARGE SCALE GENOMIC DNA]</scope>
</reference>
<dbReference type="Proteomes" id="UP000192927">
    <property type="component" value="Unassembled WGS sequence"/>
</dbReference>
<evidence type="ECO:0000256" key="6">
    <source>
        <dbReference type="SAM" id="Phobius"/>
    </source>
</evidence>
<name>A0A1W5CSU5_9LECA</name>
<evidence type="ECO:0000256" key="5">
    <source>
        <dbReference type="ARBA" id="ARBA00038359"/>
    </source>
</evidence>
<dbReference type="Pfam" id="PF20684">
    <property type="entry name" value="Fung_rhodopsin"/>
    <property type="match status" value="1"/>
</dbReference>
<comment type="subcellular location">
    <subcellularLocation>
        <location evidence="1">Membrane</location>
        <topology evidence="1">Multi-pass membrane protein</topology>
    </subcellularLocation>
</comment>
<feature type="transmembrane region" description="Helical" evidence="6">
    <location>
        <begin position="209"/>
        <end position="230"/>
    </location>
</feature>
<keyword evidence="4 6" id="KW-0472">Membrane</keyword>
<comment type="similarity">
    <text evidence="5">Belongs to the SAT4 family.</text>
</comment>
<feature type="transmembrane region" description="Helical" evidence="6">
    <location>
        <begin position="250"/>
        <end position="274"/>
    </location>
</feature>